<protein>
    <recommendedName>
        <fullName evidence="1">DUF2726 domain-containing protein</fullName>
    </recommendedName>
</protein>
<evidence type="ECO:0000259" key="1">
    <source>
        <dbReference type="Pfam" id="PF10881"/>
    </source>
</evidence>
<dbReference type="AlphaFoldDB" id="S1N900"/>
<feature type="domain" description="DUF2726" evidence="1">
    <location>
        <begin position="299"/>
        <end position="372"/>
    </location>
</feature>
<evidence type="ECO:0000313" key="2">
    <source>
        <dbReference type="EMBL" id="EOT43816.1"/>
    </source>
</evidence>
<dbReference type="InterPro" id="IPR024402">
    <property type="entry name" value="DUF2726"/>
</dbReference>
<evidence type="ECO:0000313" key="3">
    <source>
        <dbReference type="Proteomes" id="UP000014127"/>
    </source>
</evidence>
<dbReference type="PATRIC" id="fig|1139219.3.peg.362"/>
<reference evidence="2 3" key="1">
    <citation type="submission" date="2013-03" db="EMBL/GenBank/DDBJ databases">
        <title>The Genome Sequence of Enterococcus dispar ATCC_51266 (Illumina only assembly).</title>
        <authorList>
            <consortium name="The Broad Institute Genomics Platform"/>
            <consortium name="The Broad Institute Genome Sequencing Center for Infectious Disease"/>
            <person name="Earl A."/>
            <person name="Russ C."/>
            <person name="Gilmore M."/>
            <person name="Surin D."/>
            <person name="Walker B."/>
            <person name="Young S."/>
            <person name="Zeng Q."/>
            <person name="Gargeya S."/>
            <person name="Fitzgerald M."/>
            <person name="Haas B."/>
            <person name="Abouelleil A."/>
            <person name="Allen A.W."/>
            <person name="Alvarado L."/>
            <person name="Arachchi H.M."/>
            <person name="Berlin A.M."/>
            <person name="Chapman S.B."/>
            <person name="Gainer-Dewar J."/>
            <person name="Goldberg J."/>
            <person name="Griggs A."/>
            <person name="Gujja S."/>
            <person name="Hansen M."/>
            <person name="Howarth C."/>
            <person name="Imamovic A."/>
            <person name="Ireland A."/>
            <person name="Larimer J."/>
            <person name="McCowan C."/>
            <person name="Murphy C."/>
            <person name="Pearson M."/>
            <person name="Poon T.W."/>
            <person name="Priest M."/>
            <person name="Roberts A."/>
            <person name="Saif S."/>
            <person name="Shea T."/>
            <person name="Sisk P."/>
            <person name="Sykes S."/>
            <person name="Wortman J."/>
            <person name="Nusbaum C."/>
            <person name="Birren B."/>
        </authorList>
    </citation>
    <scope>NUCLEOTIDE SEQUENCE [LARGE SCALE GENOMIC DNA]</scope>
    <source>
        <strain evidence="2 3">ATCC 51266</strain>
    </source>
</reference>
<proteinExistence type="predicted"/>
<dbReference type="Proteomes" id="UP000014127">
    <property type="component" value="Unassembled WGS sequence"/>
</dbReference>
<organism evidence="2 3">
    <name type="scientific">Enterococcus dispar ATCC 51266</name>
    <dbReference type="NCBI Taxonomy" id="1139219"/>
    <lineage>
        <taxon>Bacteria</taxon>
        <taxon>Bacillati</taxon>
        <taxon>Bacillota</taxon>
        <taxon>Bacilli</taxon>
        <taxon>Lactobacillales</taxon>
        <taxon>Enterococcaceae</taxon>
        <taxon>Enterococcus</taxon>
    </lineage>
</organism>
<comment type="caution">
    <text evidence="2">The sequence shown here is derived from an EMBL/GenBank/DDBJ whole genome shotgun (WGS) entry which is preliminary data.</text>
</comment>
<keyword evidence="3" id="KW-1185">Reference proteome</keyword>
<dbReference type="Gene3D" id="3.40.960.10">
    <property type="entry name" value="VSR Endonuclease"/>
    <property type="match status" value="1"/>
</dbReference>
<dbReference type="Pfam" id="PF10881">
    <property type="entry name" value="DUF2726"/>
    <property type="match status" value="1"/>
</dbReference>
<dbReference type="HOGENOM" id="CLU_028791_1_0_9"/>
<name>S1N900_9ENTE</name>
<dbReference type="RefSeq" id="WP_016171598.1">
    <property type="nucleotide sequence ID" value="NZ_ASWK01000001.1"/>
</dbReference>
<dbReference type="OrthoDB" id="962665at2"/>
<sequence length="393" mass="46097">MTRRKFTDSYFKKLVFELVADEYTFIEPYKGITKKLAVRHEKCGHRYETTPYHFLDRGQRCPNCNYMRKRTPEEFEKEFHEALGDDYEILTPYKGAREKIKVRHKICGCEYLQTASEAKQGKGCRKCSIEKFIGNRLKSEKRFIQDFERVSNSEYQLLSKYVNDGEYINVKHKDCGLEYSVVAGAFLNGRRCPKCGIINRANKQRRTHEQFEKLVLELGINEYAVLENYKNSQIPIKLKHLSCGHIYSVRPNDFLRGKRCPKCNQSHGETKIYQLLSNYNIKFTTQYRFSNCKAKRSLPFDFAILDANETVVAVIEYQGIQHYQANDFFGGEVAFKKRREHDAIKENYCKANNIRFVEIPYSMTDKEIEKAIFELTMPIMSQACRETAGRCND</sequence>
<dbReference type="eggNOG" id="COG3440">
    <property type="taxonomic scope" value="Bacteria"/>
</dbReference>
<accession>S1N900</accession>
<dbReference type="EMBL" id="AHYR01000002">
    <property type="protein sequence ID" value="EOT43816.1"/>
    <property type="molecule type" value="Genomic_DNA"/>
</dbReference>
<gene>
    <name evidence="2" type="ORF">OMK_00374</name>
</gene>